<dbReference type="OrthoDB" id="5288047at2"/>
<evidence type="ECO:0000256" key="1">
    <source>
        <dbReference type="SAM" id="SignalP"/>
    </source>
</evidence>
<feature type="signal peptide" evidence="1">
    <location>
        <begin position="1"/>
        <end position="26"/>
    </location>
</feature>
<accession>A0A1Z3N573</accession>
<organism evidence="2 3">
    <name type="scientific">Bdellovibrio bacteriovorus</name>
    <dbReference type="NCBI Taxonomy" id="959"/>
    <lineage>
        <taxon>Bacteria</taxon>
        <taxon>Pseudomonadati</taxon>
        <taxon>Bdellovibrionota</taxon>
        <taxon>Bdellovibrionia</taxon>
        <taxon>Bdellovibrionales</taxon>
        <taxon>Pseudobdellovibrionaceae</taxon>
        <taxon>Bdellovibrio</taxon>
    </lineage>
</organism>
<feature type="chain" id="PRO_5012012160" evidence="1">
    <location>
        <begin position="27"/>
        <end position="657"/>
    </location>
</feature>
<proteinExistence type="predicted"/>
<evidence type="ECO:0000313" key="3">
    <source>
        <dbReference type="Proteomes" id="UP000197003"/>
    </source>
</evidence>
<evidence type="ECO:0000313" key="2">
    <source>
        <dbReference type="EMBL" id="ASD62561.1"/>
    </source>
</evidence>
<dbReference type="Proteomes" id="UP000197003">
    <property type="component" value="Chromosome"/>
</dbReference>
<keyword evidence="1" id="KW-0732">Signal</keyword>
<sequence>MMLKKRVVTAALAAALSLMITSPAQAGWEVLKPANAWEKIKKEVAKQEIGGSLTLVNADIIDGISTSLRYKIESEPSYVDGYYTRIDKYIMDFGVDIGDLINDMDSPVSFGINKGTEIIFARQFKSQKDSLLTLPYTMRNLPLTAEKAITRLVPGDFVAFEGKISLILSLGYDTLKGSFEAGASTHAYLSGNFMVHLFRMADNKMRVKLIAIRGEGVGANAGVEMEDLEVLGVNLIDNRIEKWLNFVPLKASAGLGKNDVIMLDYVFDLNNAQAAQAYDGLMQNKVMFKDVKILNPLASRKDLQNQLLADLTDVEAITMEDAQAPAQQRRIDRVFKGSSEGVFRDARTKFSLSLLKFEAGRAYGENKVLSFDKKDQERHFLLDTFSKYKKSKILFGLFGEETLATSNLLFTSNNKWAPQRFVTLTSSNEMKMRDVSARDFREIQKIVQETIGQKEYNKIPWHLWSFENGKIVNGYFKQEVFFNPDALAYLPYMTKEAFVAKFKAYIATKSRPRSTPIIGGLIPPKGAIGNWMAAFTGDIKRIADRLQIIINPATTVEKRFEAFEDLQEIGIWRERGVGFLMSLVPETSQHQLMRYEMVLSAKGNTPIQYSFGTFAEESLYRSLMYIQNIIHNRSFDLRLFTDDAGEYRTHTKPAPLM</sequence>
<reference evidence="2 3" key="1">
    <citation type="submission" date="2017-04" db="EMBL/GenBank/DDBJ databases">
        <title>Whole genome sequence of Bdellovibrio bacteriovorus strain SSB218315.</title>
        <authorList>
            <person name="Oyedara O."/>
            <person name="Rodriguez-Perez M.A."/>
        </authorList>
    </citation>
    <scope>NUCLEOTIDE SEQUENCE [LARGE SCALE GENOMIC DNA]</scope>
    <source>
        <strain evidence="2 3">SSB218315</strain>
    </source>
</reference>
<protein>
    <submittedName>
        <fullName evidence="2">Uncharacterized protein</fullName>
    </submittedName>
</protein>
<dbReference type="EMBL" id="CP020946">
    <property type="protein sequence ID" value="ASD62561.1"/>
    <property type="molecule type" value="Genomic_DNA"/>
</dbReference>
<gene>
    <name evidence="2" type="ORF">B9G79_02735</name>
</gene>
<dbReference type="AlphaFoldDB" id="A0A1Z3N573"/>
<name>A0A1Z3N573_BDEBC</name>
<dbReference type="RefSeq" id="WP_088564193.1">
    <property type="nucleotide sequence ID" value="NZ_CP020946.1"/>
</dbReference>